<dbReference type="AlphaFoldDB" id="F5Y7M3"/>
<organism evidence="1 2">
    <name type="scientific">Leadbettera azotonutricia (strain ATCC BAA-888 / DSM 13862 / ZAS-9)</name>
    <name type="common">Treponema azotonutricium</name>
    <dbReference type="NCBI Taxonomy" id="545695"/>
    <lineage>
        <taxon>Bacteria</taxon>
        <taxon>Pseudomonadati</taxon>
        <taxon>Spirochaetota</taxon>
        <taxon>Spirochaetia</taxon>
        <taxon>Spirochaetales</taxon>
        <taxon>Breznakiellaceae</taxon>
        <taxon>Leadbettera</taxon>
    </lineage>
</organism>
<reference evidence="1 2" key="2">
    <citation type="journal article" date="2011" name="ISME J.">
        <title>RNA-seq reveals cooperative metabolic interactions between two termite-gut spirochete species in co-culture.</title>
        <authorList>
            <person name="Rosenthal A.Z."/>
            <person name="Matson E.G."/>
            <person name="Eldar A."/>
            <person name="Leadbetter J.R."/>
        </authorList>
    </citation>
    <scope>NUCLEOTIDE SEQUENCE [LARGE SCALE GENOMIC DNA]</scope>
    <source>
        <strain evidence="2">ATCC BAA-888 / DSM 13862 / ZAS-9</strain>
    </source>
</reference>
<dbReference type="Proteomes" id="UP000009222">
    <property type="component" value="Chromosome"/>
</dbReference>
<proteinExistence type="predicted"/>
<name>F5Y7M3_LEAAZ</name>
<evidence type="ECO:0000313" key="1">
    <source>
        <dbReference type="EMBL" id="AEF81706.1"/>
    </source>
</evidence>
<reference evidence="2" key="1">
    <citation type="submission" date="2009-12" db="EMBL/GenBank/DDBJ databases">
        <title>Complete sequence of Treponema azotonutricium strain ZAS-9.</title>
        <authorList>
            <person name="Tetu S.G."/>
            <person name="Matson E."/>
            <person name="Ren Q."/>
            <person name="Seshadri R."/>
            <person name="Elbourne L."/>
            <person name="Hassan K.A."/>
            <person name="Durkin A."/>
            <person name="Radune D."/>
            <person name="Mohamoud Y."/>
            <person name="Shay R."/>
            <person name="Jin S."/>
            <person name="Zhang X."/>
            <person name="Lucey K."/>
            <person name="Ballor N.R."/>
            <person name="Ottesen E."/>
            <person name="Rosenthal R."/>
            <person name="Allen A."/>
            <person name="Leadbetter J.R."/>
            <person name="Paulsen I.T."/>
        </authorList>
    </citation>
    <scope>NUCLEOTIDE SEQUENCE [LARGE SCALE GENOMIC DNA]</scope>
    <source>
        <strain evidence="2">ATCC BAA-888 / DSM 13862 / ZAS-9</strain>
    </source>
</reference>
<dbReference type="KEGG" id="taz:TREAZ_1056"/>
<gene>
    <name evidence="1" type="ordered locus">TREAZ_1056</name>
</gene>
<sequence length="43" mass="5107">MTFCGKCGLHYDKINIFMIICLIKNIFQYIKKSHSNTQFILHT</sequence>
<dbReference type="HOGENOM" id="CLU_3240989_0_0_12"/>
<dbReference type="EMBL" id="CP001841">
    <property type="protein sequence ID" value="AEF81706.1"/>
    <property type="molecule type" value="Genomic_DNA"/>
</dbReference>
<dbReference type="STRING" id="545695.TREAZ_1056"/>
<accession>F5Y7M3</accession>
<keyword evidence="2" id="KW-1185">Reference proteome</keyword>
<dbReference type="InParanoid" id="F5Y7M3"/>
<protein>
    <submittedName>
        <fullName evidence="1">Uncharacterized protein</fullName>
    </submittedName>
</protein>
<evidence type="ECO:0000313" key="2">
    <source>
        <dbReference type="Proteomes" id="UP000009222"/>
    </source>
</evidence>